<feature type="compositionally biased region" description="Low complexity" evidence="1">
    <location>
        <begin position="39"/>
        <end position="69"/>
    </location>
</feature>
<feature type="transmembrane region" description="Helical" evidence="2">
    <location>
        <begin position="144"/>
        <end position="167"/>
    </location>
</feature>
<feature type="non-terminal residue" evidence="3">
    <location>
        <position position="1"/>
    </location>
</feature>
<feature type="non-terminal residue" evidence="3">
    <location>
        <position position="181"/>
    </location>
</feature>
<keyword evidence="2" id="KW-0812">Transmembrane</keyword>
<dbReference type="EMBL" id="RWGY01000039">
    <property type="protein sequence ID" value="TVU08803.1"/>
    <property type="molecule type" value="Genomic_DNA"/>
</dbReference>
<protein>
    <submittedName>
        <fullName evidence="3">Uncharacterized protein</fullName>
    </submittedName>
</protein>
<dbReference type="Gramene" id="TVU08803">
    <property type="protein sequence ID" value="TVU08803"/>
    <property type="gene ID" value="EJB05_42218"/>
</dbReference>
<dbReference type="AlphaFoldDB" id="A0A5J9TBN8"/>
<sequence length="181" mass="19257">MFPSSPPPSRNTKAQSQLLKKYHETQRKLSRKPFPSPYPSSSSSSSARDLSMSPATAAALPGGMRPPAGAAAEAHQSRLLYELCALLLTIMRSPEDGAGARPRVLPRHVTPAGVASMLLGASMALMLCGSVTFMLGFFLMPWVLGLGCVFLFVGFVTNLSGIGKAILLWTSTDSSPKETYP</sequence>
<dbReference type="OrthoDB" id="1936751at2759"/>
<name>A0A5J9TBN8_9POAL</name>
<evidence type="ECO:0000313" key="4">
    <source>
        <dbReference type="Proteomes" id="UP000324897"/>
    </source>
</evidence>
<comment type="caution">
    <text evidence="3">The sequence shown here is derived from an EMBL/GenBank/DDBJ whole genome shotgun (WGS) entry which is preliminary data.</text>
</comment>
<accession>A0A5J9TBN8</accession>
<keyword evidence="2" id="KW-0472">Membrane</keyword>
<proteinExistence type="predicted"/>
<dbReference type="PANTHER" id="PTHR34781:SF2">
    <property type="entry name" value="TRANSMEMBRANE PROTEIN"/>
    <property type="match status" value="1"/>
</dbReference>
<evidence type="ECO:0000256" key="2">
    <source>
        <dbReference type="SAM" id="Phobius"/>
    </source>
</evidence>
<evidence type="ECO:0000256" key="1">
    <source>
        <dbReference type="SAM" id="MobiDB-lite"/>
    </source>
</evidence>
<organism evidence="3 4">
    <name type="scientific">Eragrostis curvula</name>
    <name type="common">weeping love grass</name>
    <dbReference type="NCBI Taxonomy" id="38414"/>
    <lineage>
        <taxon>Eukaryota</taxon>
        <taxon>Viridiplantae</taxon>
        <taxon>Streptophyta</taxon>
        <taxon>Embryophyta</taxon>
        <taxon>Tracheophyta</taxon>
        <taxon>Spermatophyta</taxon>
        <taxon>Magnoliopsida</taxon>
        <taxon>Liliopsida</taxon>
        <taxon>Poales</taxon>
        <taxon>Poaceae</taxon>
        <taxon>PACMAD clade</taxon>
        <taxon>Chloridoideae</taxon>
        <taxon>Eragrostideae</taxon>
        <taxon>Eragrostidinae</taxon>
        <taxon>Eragrostis</taxon>
    </lineage>
</organism>
<keyword evidence="4" id="KW-1185">Reference proteome</keyword>
<feature type="transmembrane region" description="Helical" evidence="2">
    <location>
        <begin position="112"/>
        <end position="138"/>
    </location>
</feature>
<keyword evidence="2" id="KW-1133">Transmembrane helix</keyword>
<gene>
    <name evidence="3" type="ORF">EJB05_42218</name>
</gene>
<feature type="region of interest" description="Disordered" evidence="1">
    <location>
        <begin position="1"/>
        <end position="69"/>
    </location>
</feature>
<reference evidence="3 4" key="1">
    <citation type="journal article" date="2019" name="Sci. Rep.">
        <title>A high-quality genome of Eragrostis curvula grass provides insights into Poaceae evolution and supports new strategies to enhance forage quality.</title>
        <authorList>
            <person name="Carballo J."/>
            <person name="Santos B.A.C.M."/>
            <person name="Zappacosta D."/>
            <person name="Garbus I."/>
            <person name="Selva J.P."/>
            <person name="Gallo C.A."/>
            <person name="Diaz A."/>
            <person name="Albertini E."/>
            <person name="Caccamo M."/>
            <person name="Echenique V."/>
        </authorList>
    </citation>
    <scope>NUCLEOTIDE SEQUENCE [LARGE SCALE GENOMIC DNA]</scope>
    <source>
        <strain evidence="4">cv. Victoria</strain>
        <tissue evidence="3">Leaf</tissue>
    </source>
</reference>
<dbReference type="PANTHER" id="PTHR34781">
    <property type="entry name" value="TRANSMEMBRANE PROTEIN"/>
    <property type="match status" value="1"/>
</dbReference>
<dbReference type="Proteomes" id="UP000324897">
    <property type="component" value="Chromosome 3"/>
</dbReference>
<evidence type="ECO:0000313" key="3">
    <source>
        <dbReference type="EMBL" id="TVU08803.1"/>
    </source>
</evidence>